<protein>
    <submittedName>
        <fullName evidence="2">MOSC domain-containing protein</fullName>
    </submittedName>
</protein>
<reference evidence="2 3" key="1">
    <citation type="submission" date="2024-04" db="EMBL/GenBank/DDBJ databases">
        <title>Draft genome sequence of Sessilibacter corallicola NBRC 116591.</title>
        <authorList>
            <person name="Miyakawa T."/>
            <person name="Kusuya Y."/>
            <person name="Miura T."/>
        </authorList>
    </citation>
    <scope>NUCLEOTIDE SEQUENCE [LARGE SCALE GENOMIC DNA]</scope>
    <source>
        <strain evidence="2 3">KU-00831-HH</strain>
    </source>
</reference>
<dbReference type="InterPro" id="IPR005302">
    <property type="entry name" value="MoCF_Sase_C"/>
</dbReference>
<evidence type="ECO:0000313" key="2">
    <source>
        <dbReference type="EMBL" id="GAA6167858.1"/>
    </source>
</evidence>
<dbReference type="PANTHER" id="PTHR36930">
    <property type="entry name" value="METAL-SULFUR CLUSTER BIOSYNTHESIS PROTEINS YUAD-RELATED"/>
    <property type="match status" value="1"/>
</dbReference>
<dbReference type="InterPro" id="IPR052716">
    <property type="entry name" value="MOSC_domain"/>
</dbReference>
<feature type="domain" description="MOSC" evidence="1">
    <location>
        <begin position="33"/>
        <end position="162"/>
    </location>
</feature>
<comment type="caution">
    <text evidence="2">The sequence shown here is derived from an EMBL/GenBank/DDBJ whole genome shotgun (WGS) entry which is preliminary data.</text>
</comment>
<dbReference type="PROSITE" id="PS51340">
    <property type="entry name" value="MOSC"/>
    <property type="match status" value="1"/>
</dbReference>
<sequence length="165" mass="18054">MEANMSDQQNTGESVKAGTLLGIARREQRRAPMETLDAALVTTESGVENDSRGKPSSRQVSVLSQHDWHLACAEVSDEPLPWTVRRANLLIEGFDFSEADVGKEIHIGDLVLKINKETDPCFRMDEQCDGLQEALKPDWRGGVCCTVLTDGSIKIGDSVEVKVVG</sequence>
<dbReference type="PANTHER" id="PTHR36930:SF1">
    <property type="entry name" value="MOSC DOMAIN-CONTAINING PROTEIN"/>
    <property type="match status" value="1"/>
</dbReference>
<keyword evidence="3" id="KW-1185">Reference proteome</keyword>
<evidence type="ECO:0000313" key="3">
    <source>
        <dbReference type="Proteomes" id="UP001465153"/>
    </source>
</evidence>
<accession>A0ABQ0A8H8</accession>
<organism evidence="2 3">
    <name type="scientific">Sessilibacter corallicola</name>
    <dbReference type="NCBI Taxonomy" id="2904075"/>
    <lineage>
        <taxon>Bacteria</taxon>
        <taxon>Pseudomonadati</taxon>
        <taxon>Pseudomonadota</taxon>
        <taxon>Gammaproteobacteria</taxon>
        <taxon>Cellvibrionales</taxon>
        <taxon>Cellvibrionaceae</taxon>
        <taxon>Sessilibacter</taxon>
    </lineage>
</organism>
<dbReference type="Pfam" id="PF03473">
    <property type="entry name" value="MOSC"/>
    <property type="match status" value="1"/>
</dbReference>
<dbReference type="SUPFAM" id="SSF50800">
    <property type="entry name" value="PK beta-barrel domain-like"/>
    <property type="match status" value="1"/>
</dbReference>
<proteinExistence type="predicted"/>
<gene>
    <name evidence="2" type="ORF">NBRC116591_16690</name>
</gene>
<dbReference type="EMBL" id="BAABWN010000005">
    <property type="protein sequence ID" value="GAA6167858.1"/>
    <property type="molecule type" value="Genomic_DNA"/>
</dbReference>
<dbReference type="Proteomes" id="UP001465153">
    <property type="component" value="Unassembled WGS sequence"/>
</dbReference>
<dbReference type="Gene3D" id="2.40.33.20">
    <property type="entry name" value="PK beta-barrel domain-like"/>
    <property type="match status" value="1"/>
</dbReference>
<name>A0ABQ0A8H8_9GAMM</name>
<dbReference type="InterPro" id="IPR011037">
    <property type="entry name" value="Pyrv_Knase-like_insert_dom_sf"/>
</dbReference>
<evidence type="ECO:0000259" key="1">
    <source>
        <dbReference type="PROSITE" id="PS51340"/>
    </source>
</evidence>